<feature type="transmembrane region" description="Helical" evidence="7">
    <location>
        <begin position="27"/>
        <end position="45"/>
    </location>
</feature>
<evidence type="ECO:0000313" key="9">
    <source>
        <dbReference type="Proteomes" id="UP000564704"/>
    </source>
</evidence>
<evidence type="ECO:0000256" key="1">
    <source>
        <dbReference type="ARBA" id="ARBA00004651"/>
    </source>
</evidence>
<organism evidence="8 9">
    <name type="scientific">Roseovarius bejariae</name>
    <dbReference type="NCBI Taxonomy" id="2576383"/>
    <lineage>
        <taxon>Bacteria</taxon>
        <taxon>Pseudomonadati</taxon>
        <taxon>Pseudomonadota</taxon>
        <taxon>Alphaproteobacteria</taxon>
        <taxon>Rhodobacterales</taxon>
        <taxon>Roseobacteraceae</taxon>
        <taxon>Roseovarius</taxon>
    </lineage>
</organism>
<accession>A0A844CW49</accession>
<comment type="subcellular location">
    <subcellularLocation>
        <location evidence="1">Cell membrane</location>
        <topology evidence="1">Multi-pass membrane protein</topology>
    </subcellularLocation>
</comment>
<proteinExistence type="inferred from homology"/>
<dbReference type="InterPro" id="IPR007341">
    <property type="entry name" value="Transgly_assoc"/>
</dbReference>
<keyword evidence="9" id="KW-1185">Reference proteome</keyword>
<keyword evidence="6 7" id="KW-0472">Membrane</keyword>
<evidence type="ECO:0000256" key="2">
    <source>
        <dbReference type="ARBA" id="ARBA00011006"/>
    </source>
</evidence>
<dbReference type="Proteomes" id="UP000564704">
    <property type="component" value="Unassembled WGS sequence"/>
</dbReference>
<evidence type="ECO:0000256" key="3">
    <source>
        <dbReference type="ARBA" id="ARBA00022475"/>
    </source>
</evidence>
<dbReference type="AlphaFoldDB" id="A0A844CW49"/>
<evidence type="ECO:0000256" key="4">
    <source>
        <dbReference type="ARBA" id="ARBA00022692"/>
    </source>
</evidence>
<feature type="transmembrane region" description="Helical" evidence="7">
    <location>
        <begin position="51"/>
        <end position="72"/>
    </location>
</feature>
<comment type="caution">
    <text evidence="8">The sequence shown here is derived from an EMBL/GenBank/DDBJ whole genome shotgun (WGS) entry which is preliminary data.</text>
</comment>
<dbReference type="GO" id="GO:0005886">
    <property type="term" value="C:plasma membrane"/>
    <property type="evidence" value="ECO:0007669"/>
    <property type="project" value="UniProtKB-SubCell"/>
</dbReference>
<dbReference type="EMBL" id="SZWE01000001">
    <property type="protein sequence ID" value="MRU16299.1"/>
    <property type="molecule type" value="Genomic_DNA"/>
</dbReference>
<dbReference type="Pfam" id="PF04226">
    <property type="entry name" value="Transgly_assoc"/>
    <property type="match status" value="1"/>
</dbReference>
<evidence type="ECO:0000313" key="8">
    <source>
        <dbReference type="EMBL" id="MRU16299.1"/>
    </source>
</evidence>
<sequence>MTVIYLVIVGAAAGFLATRLMKLETDILTTIAIGIAGALIGGFVLRILLTVAGLLGGLIGAVLGALLLIWLYQTYIAKRK</sequence>
<name>A0A844CW49_9RHOB</name>
<reference evidence="8 9" key="1">
    <citation type="submission" date="2019-05" db="EMBL/GenBank/DDBJ databases">
        <title>Roseovarius bejariae sp. nov., a moderately halophylic bacterium isolated from a saline soil in Rambla Salada (Murcia).</title>
        <authorList>
            <person name="Castro D.J."/>
            <person name="Gomez-Altuve A."/>
            <person name="Reina J.C."/>
            <person name="Rodriguez M."/>
            <person name="Sampedro I."/>
            <person name="Llamas I."/>
            <person name="Martinez-Checa F."/>
        </authorList>
    </citation>
    <scope>NUCLEOTIDE SEQUENCE [LARGE SCALE GENOMIC DNA]</scope>
    <source>
        <strain evidence="8 9">A21</strain>
    </source>
</reference>
<gene>
    <name evidence="8" type="ORF">FDP25_12725</name>
</gene>
<keyword evidence="4 7" id="KW-0812">Transmembrane</keyword>
<evidence type="ECO:0000256" key="5">
    <source>
        <dbReference type="ARBA" id="ARBA00022989"/>
    </source>
</evidence>
<evidence type="ECO:0000256" key="6">
    <source>
        <dbReference type="ARBA" id="ARBA00023136"/>
    </source>
</evidence>
<keyword evidence="3" id="KW-1003">Cell membrane</keyword>
<keyword evidence="5 7" id="KW-1133">Transmembrane helix</keyword>
<protein>
    <submittedName>
        <fullName evidence="8">GlsB/YeaQ/YmgE family stress response membrane protein</fullName>
    </submittedName>
</protein>
<dbReference type="RefSeq" id="WP_154152292.1">
    <property type="nucleotide sequence ID" value="NZ_SZWE01000001.1"/>
</dbReference>
<comment type="similarity">
    <text evidence="2">Belongs to the UPF0410 family.</text>
</comment>
<evidence type="ECO:0000256" key="7">
    <source>
        <dbReference type="SAM" id="Phobius"/>
    </source>
</evidence>